<feature type="compositionally biased region" description="Low complexity" evidence="1">
    <location>
        <begin position="612"/>
        <end position="628"/>
    </location>
</feature>
<dbReference type="NCBIfam" id="NF041309">
    <property type="entry name" value="XopB"/>
    <property type="match status" value="1"/>
</dbReference>
<feature type="compositionally biased region" description="Low complexity" evidence="1">
    <location>
        <begin position="60"/>
        <end position="76"/>
    </location>
</feature>
<dbReference type="InterPro" id="IPR053430">
    <property type="entry name" value="Plant_immune_effector"/>
</dbReference>
<evidence type="ECO:0000256" key="1">
    <source>
        <dbReference type="SAM" id="MobiDB-lite"/>
    </source>
</evidence>
<feature type="compositionally biased region" description="Pro residues" evidence="1">
    <location>
        <begin position="601"/>
        <end position="611"/>
    </location>
</feature>
<dbReference type="AlphaFoldDB" id="A0A0K2ZDI5"/>
<proteinExistence type="predicted"/>
<evidence type="ECO:0000313" key="3">
    <source>
        <dbReference type="Proteomes" id="UP000041247"/>
    </source>
</evidence>
<organism evidence="2 3">
    <name type="scientific">Xanthomonas graminis pv. poae</name>
    <dbReference type="NCBI Taxonomy" id="227946"/>
    <lineage>
        <taxon>Bacteria</taxon>
        <taxon>Pseudomonadati</taxon>
        <taxon>Pseudomonadota</taxon>
        <taxon>Gammaproteobacteria</taxon>
        <taxon>Lysobacterales</taxon>
        <taxon>Lysobacteraceae</taxon>
        <taxon>Xanthomonas</taxon>
        <taxon>Xanthomonas translucens group</taxon>
        <taxon>Xanthomonas graminis</taxon>
    </lineage>
</organism>
<evidence type="ECO:0000313" key="2">
    <source>
        <dbReference type="EMBL" id="CTP83591.1"/>
    </source>
</evidence>
<feature type="compositionally biased region" description="Pro residues" evidence="1">
    <location>
        <begin position="629"/>
        <end position="642"/>
    </location>
</feature>
<protein>
    <submittedName>
        <fullName evidence="2">Putative type III effector protein</fullName>
    </submittedName>
</protein>
<accession>A0A0K2ZDI5</accession>
<reference evidence="2 3" key="1">
    <citation type="submission" date="2015-07" db="EMBL/GenBank/DDBJ databases">
        <authorList>
            <person name="Noorani M."/>
        </authorList>
    </citation>
    <scope>NUCLEOTIDE SEQUENCE [LARGE SCALE GENOMIC DNA]</scope>
    <source>
        <strain evidence="2">LMG728</strain>
    </source>
</reference>
<feature type="region of interest" description="Disordered" evidence="1">
    <location>
        <begin position="48"/>
        <end position="83"/>
    </location>
</feature>
<dbReference type="Proteomes" id="UP000041247">
    <property type="component" value="Unassembled WGS sequence"/>
</dbReference>
<feature type="region of interest" description="Disordered" evidence="1">
    <location>
        <begin position="596"/>
        <end position="642"/>
    </location>
</feature>
<name>A0A0K2ZDI5_9XANT</name>
<dbReference type="RefSeq" id="WP_053839758.1">
    <property type="nucleotide sequence ID" value="NZ_CP076250.1"/>
</dbReference>
<sequence length="642" mass="67825">MHKTTSANSSPLTPLIIPAQHLCTDANASQPDVEHGNVHNDVHVAALNRSPRRASRGQQATTSANTASGSAAPAEAHQSLQSVSADAVAGKPLHAGAVRSENQRLVSDDQVIHALLSFVQANAPLPEQIASNSNAPTTLEIRAHPQLKEALKAFKETFMVGQANLLSATDPSGARVYDEIDGDIHIALLQKAIEKGASAFGQGAKITHAGEDLTAAQFLALHAPSIHSNNDFLEVNVKQRVDCDRDLLVRLGAQSLLHAATKKETKPIELLGSLAASSGLGSLWELKAAQTLKDTVFGAHYSPSKHALQLAGIDSVPPLLIETLDTMCVLSIVQRMKGKKEPLSALLRKATTAGAISSVLSFPNNLLQYTGFKSRPADLAANVLTTEAAIFGAASGLPPEVKESEEHMRAGLLHSMRTGVLAAPPDAASARQTVEQMTKHALEIGPGESTAVKSMGVAAMVGLIPLIASDKATGLVSEQVLRIFRSTVFNPIEAIALNALALSSRVNIPKVFDSHDTKHARLVQTILMRASQQMDAEERTISPEELHERLGQQRNFLHRLGTAIVDGMNAMLESVPTVVRKLGYGEPSLNERIPYEDLHVPLPPPASPASPAPHASPASPASPALHASPAPPTPPTPPTPPV</sequence>
<dbReference type="EMBL" id="CXOK01000008">
    <property type="protein sequence ID" value="CTP83591.1"/>
    <property type="molecule type" value="Genomic_DNA"/>
</dbReference>
<gene>
    <name evidence="2" type="ORF">XTPLMG728_0265</name>
</gene>